<name>M7ZXJ8_TRIUA</name>
<sequence length="60" mass="6694">MPKDLLTALVFLFSIILSVTISVAMMKQKNSRKLCRLYSTGADHIVPGRTRINIGRLFGT</sequence>
<organism evidence="1">
    <name type="scientific">Triticum urartu</name>
    <name type="common">Red wild einkorn</name>
    <name type="synonym">Crithodium urartu</name>
    <dbReference type="NCBI Taxonomy" id="4572"/>
    <lineage>
        <taxon>Eukaryota</taxon>
        <taxon>Viridiplantae</taxon>
        <taxon>Streptophyta</taxon>
        <taxon>Embryophyta</taxon>
        <taxon>Tracheophyta</taxon>
        <taxon>Spermatophyta</taxon>
        <taxon>Magnoliopsida</taxon>
        <taxon>Liliopsida</taxon>
        <taxon>Poales</taxon>
        <taxon>Poaceae</taxon>
        <taxon>BOP clade</taxon>
        <taxon>Pooideae</taxon>
        <taxon>Triticodae</taxon>
        <taxon>Triticeae</taxon>
        <taxon>Triticinae</taxon>
        <taxon>Triticum</taxon>
    </lineage>
</organism>
<proteinExistence type="predicted"/>
<dbReference type="EMBL" id="KD052043">
    <property type="protein sequence ID" value="EMS64797.1"/>
    <property type="molecule type" value="Genomic_DNA"/>
</dbReference>
<reference evidence="1" key="1">
    <citation type="journal article" date="2013" name="Nature">
        <title>Draft genome of the wheat A-genome progenitor Triticum urartu.</title>
        <authorList>
            <person name="Ling H.Q."/>
            <person name="Zhao S."/>
            <person name="Liu D."/>
            <person name="Wang J."/>
            <person name="Sun H."/>
            <person name="Zhang C."/>
            <person name="Fan H."/>
            <person name="Li D."/>
            <person name="Dong L."/>
            <person name="Tao Y."/>
            <person name="Gao C."/>
            <person name="Wu H."/>
            <person name="Li Y."/>
            <person name="Cui Y."/>
            <person name="Guo X."/>
            <person name="Zheng S."/>
            <person name="Wang B."/>
            <person name="Yu K."/>
            <person name="Liang Q."/>
            <person name="Yang W."/>
            <person name="Lou X."/>
            <person name="Chen J."/>
            <person name="Feng M."/>
            <person name="Jian J."/>
            <person name="Zhang X."/>
            <person name="Luo G."/>
            <person name="Jiang Y."/>
            <person name="Liu J."/>
            <person name="Wang Z."/>
            <person name="Sha Y."/>
            <person name="Zhang B."/>
            <person name="Wu H."/>
            <person name="Tang D."/>
            <person name="Shen Q."/>
            <person name="Xue P."/>
            <person name="Zou S."/>
            <person name="Wang X."/>
            <person name="Liu X."/>
            <person name="Wang F."/>
            <person name="Yang Y."/>
            <person name="An X."/>
            <person name="Dong Z."/>
            <person name="Zhang K."/>
            <person name="Zhang X."/>
            <person name="Luo M.C."/>
            <person name="Dvorak J."/>
            <person name="Tong Y."/>
            <person name="Wang J."/>
            <person name="Yang H."/>
            <person name="Li Z."/>
            <person name="Wang D."/>
            <person name="Zhang A."/>
            <person name="Wang J."/>
        </authorList>
    </citation>
    <scope>NUCLEOTIDE SEQUENCE</scope>
</reference>
<protein>
    <submittedName>
        <fullName evidence="1">Uncharacterized protein</fullName>
    </submittedName>
</protein>
<evidence type="ECO:0000313" key="1">
    <source>
        <dbReference type="EMBL" id="EMS64797.1"/>
    </source>
</evidence>
<accession>M7ZXJ8</accession>
<gene>
    <name evidence="1" type="ORF">TRIUR3_23806</name>
</gene>
<dbReference type="AlphaFoldDB" id="M7ZXJ8"/>